<dbReference type="AlphaFoldDB" id="A0A1I5A1L9"/>
<organism evidence="1 2">
    <name type="scientific">Actinomadura madurae</name>
    <dbReference type="NCBI Taxonomy" id="1993"/>
    <lineage>
        <taxon>Bacteria</taxon>
        <taxon>Bacillati</taxon>
        <taxon>Actinomycetota</taxon>
        <taxon>Actinomycetes</taxon>
        <taxon>Streptosporangiales</taxon>
        <taxon>Thermomonosporaceae</taxon>
        <taxon>Actinomadura</taxon>
    </lineage>
</organism>
<proteinExistence type="predicted"/>
<dbReference type="Proteomes" id="UP000183413">
    <property type="component" value="Unassembled WGS sequence"/>
</dbReference>
<gene>
    <name evidence="1" type="ORF">SAMN04489713_102412</name>
</gene>
<reference evidence="1 2" key="1">
    <citation type="submission" date="2016-10" db="EMBL/GenBank/DDBJ databases">
        <authorList>
            <person name="de Groot N.N."/>
        </authorList>
    </citation>
    <scope>NUCLEOTIDE SEQUENCE [LARGE SCALE GENOMIC DNA]</scope>
    <source>
        <strain evidence="1 2">DSM 43067</strain>
    </source>
</reference>
<dbReference type="STRING" id="1993.SAMN04489713_102412"/>
<dbReference type="EMBL" id="FOVH01000002">
    <property type="protein sequence ID" value="SFN56159.1"/>
    <property type="molecule type" value="Genomic_DNA"/>
</dbReference>
<evidence type="ECO:0000313" key="2">
    <source>
        <dbReference type="Proteomes" id="UP000183413"/>
    </source>
</evidence>
<evidence type="ECO:0000313" key="1">
    <source>
        <dbReference type="EMBL" id="SFN56159.1"/>
    </source>
</evidence>
<dbReference type="InParanoid" id="A0A1I5A1L9"/>
<accession>A0A1I5A1L9</accession>
<protein>
    <submittedName>
        <fullName evidence="1">Uncharacterized protein</fullName>
    </submittedName>
</protein>
<keyword evidence="2" id="KW-1185">Reference proteome</keyword>
<name>A0A1I5A1L9_9ACTN</name>
<sequence>MRGAGPCVRVGAMFRMRFRRLPVYTVTATTTGCSAVERAAA</sequence>
<dbReference type="PROSITE" id="PS51257">
    <property type="entry name" value="PROKAR_LIPOPROTEIN"/>
    <property type="match status" value="1"/>
</dbReference>